<accession>A0A942ZAI7</accession>
<keyword evidence="2" id="KW-1185">Reference proteome</keyword>
<evidence type="ECO:0000313" key="1">
    <source>
        <dbReference type="EMBL" id="MBS4539810.1"/>
    </source>
</evidence>
<comment type="caution">
    <text evidence="1">The sequence shown here is derived from an EMBL/GenBank/DDBJ whole genome shotgun (WGS) entry which is preliminary data.</text>
</comment>
<dbReference type="AlphaFoldDB" id="A0A942ZAI7"/>
<evidence type="ECO:0000313" key="2">
    <source>
        <dbReference type="Proteomes" id="UP000724672"/>
    </source>
</evidence>
<protein>
    <submittedName>
        <fullName evidence="1">Uncharacterized protein</fullName>
    </submittedName>
</protein>
<sequence>MSVAICYVTDTMSIIATDTRVTRNTIGKQLSFSDDAIKLTSIPNLGWCSGVGSEGMINDFKKELLKNRNESITTRDIRLLYNNILLDYHSKLHDLSLKYDKKKERLEVANHKEKVNNTIIILTWIKLINYRLKCCIGLLSKDFTKKFDSFNEIQSIENNRIYIFYPPLDDQNKNIRNDIEEKYQLNFQSTMKYTDLLYEIFNIFDDIQSKSSSVSNIIDVGIHALRNKRDEIKINIRDDIHVLKTKLREGNIEDEYNIVEYNPICTR</sequence>
<reference evidence="1" key="1">
    <citation type="submission" date="2019-12" db="EMBL/GenBank/DDBJ databases">
        <title>Clostridiaceae gen. nov. sp. nov., isolated from sediment in Xinjiang, China.</title>
        <authorList>
            <person name="Zhang R."/>
        </authorList>
    </citation>
    <scope>NUCLEOTIDE SEQUENCE</scope>
    <source>
        <strain evidence="1">D2Q-11</strain>
    </source>
</reference>
<dbReference type="Proteomes" id="UP000724672">
    <property type="component" value="Unassembled WGS sequence"/>
</dbReference>
<dbReference type="RefSeq" id="WP_203367724.1">
    <property type="nucleotide sequence ID" value="NZ_WSFT01000053.1"/>
</dbReference>
<proteinExistence type="predicted"/>
<organism evidence="1 2">
    <name type="scientific">Anaeromonas frigoriresistens</name>
    <dbReference type="NCBI Taxonomy" id="2683708"/>
    <lineage>
        <taxon>Bacteria</taxon>
        <taxon>Bacillati</taxon>
        <taxon>Bacillota</taxon>
        <taxon>Tissierellia</taxon>
        <taxon>Tissierellales</taxon>
        <taxon>Thermohalobacteraceae</taxon>
        <taxon>Anaeromonas</taxon>
    </lineage>
</organism>
<name>A0A942ZAI7_9FIRM</name>
<dbReference type="EMBL" id="WSFT01000053">
    <property type="protein sequence ID" value="MBS4539810.1"/>
    <property type="molecule type" value="Genomic_DNA"/>
</dbReference>
<gene>
    <name evidence="1" type="ORF">GOQ27_15150</name>
</gene>